<keyword evidence="6" id="KW-0472">Membrane</keyword>
<keyword evidence="4" id="KW-1133">Transmembrane helix</keyword>
<name>A0A9Q0TM54_SALVM</name>
<dbReference type="GO" id="GO:0016020">
    <property type="term" value="C:membrane"/>
    <property type="evidence" value="ECO:0007669"/>
    <property type="project" value="UniProtKB-SubCell"/>
</dbReference>
<evidence type="ECO:0000256" key="5">
    <source>
        <dbReference type="ARBA" id="ARBA00023002"/>
    </source>
</evidence>
<keyword evidence="5" id="KW-0560">Oxidoreductase</keyword>
<proteinExistence type="predicted"/>
<reference evidence="8" key="1">
    <citation type="submission" date="2022-11" db="EMBL/GenBank/DDBJ databases">
        <authorList>
            <person name="Hyden B.L."/>
            <person name="Feng K."/>
            <person name="Yates T."/>
            <person name="Jawdy S."/>
            <person name="Smart L.B."/>
            <person name="Muchero W."/>
        </authorList>
    </citation>
    <scope>NUCLEOTIDE SEQUENCE</scope>
    <source>
        <tissue evidence="8">Shoot tip</tissue>
    </source>
</reference>
<dbReference type="PANTHER" id="PTHR21266:SF32">
    <property type="entry name" value="CHOLESTEROL 7-DESATURASE NVD"/>
    <property type="match status" value="1"/>
</dbReference>
<dbReference type="GO" id="GO:0005737">
    <property type="term" value="C:cytoplasm"/>
    <property type="evidence" value="ECO:0007669"/>
    <property type="project" value="TreeGrafter"/>
</dbReference>
<keyword evidence="9" id="KW-1185">Reference proteome</keyword>
<evidence type="ECO:0000259" key="7">
    <source>
        <dbReference type="Pfam" id="PF08417"/>
    </source>
</evidence>
<gene>
    <name evidence="8" type="ORF">OIU85_025744</name>
</gene>
<accession>A0A9Q0TM54</accession>
<dbReference type="OrthoDB" id="426882at2759"/>
<dbReference type="EMBL" id="JAPFFL010000007">
    <property type="protein sequence ID" value="KAJ6714160.1"/>
    <property type="molecule type" value="Genomic_DNA"/>
</dbReference>
<evidence type="ECO:0000313" key="9">
    <source>
        <dbReference type="Proteomes" id="UP001151529"/>
    </source>
</evidence>
<dbReference type="Gene3D" id="3.90.380.10">
    <property type="entry name" value="Naphthalene 1,2-dioxygenase Alpha Subunit, Chain A, domain 1"/>
    <property type="match status" value="1"/>
</dbReference>
<dbReference type="InterPro" id="IPR050584">
    <property type="entry name" value="Cholesterol_7-desaturase"/>
</dbReference>
<comment type="subcellular location">
    <subcellularLocation>
        <location evidence="1">Membrane</location>
    </subcellularLocation>
</comment>
<reference evidence="8" key="2">
    <citation type="journal article" date="2023" name="Int. J. Mol. Sci.">
        <title>De Novo Assembly and Annotation of 11 Diverse Shrub Willow (Salix) Genomes Reveals Novel Gene Organization in Sex-Linked Regions.</title>
        <authorList>
            <person name="Hyden B."/>
            <person name="Feng K."/>
            <person name="Yates T.B."/>
            <person name="Jawdy S."/>
            <person name="Cereghino C."/>
            <person name="Smart L.B."/>
            <person name="Muchero W."/>
        </authorList>
    </citation>
    <scope>NUCLEOTIDE SEQUENCE [LARGE SCALE GENOMIC DNA]</scope>
    <source>
        <tissue evidence="8">Shoot tip</tissue>
    </source>
</reference>
<dbReference type="Pfam" id="PF08417">
    <property type="entry name" value="PaO"/>
    <property type="match status" value="1"/>
</dbReference>
<feature type="domain" description="Pheophorbide a oxygenase" evidence="7">
    <location>
        <begin position="6"/>
        <end position="69"/>
    </location>
</feature>
<evidence type="ECO:0000256" key="3">
    <source>
        <dbReference type="ARBA" id="ARBA00022946"/>
    </source>
</evidence>
<dbReference type="PANTHER" id="PTHR21266">
    <property type="entry name" value="IRON-SULFUR DOMAIN CONTAINING PROTEIN"/>
    <property type="match status" value="1"/>
</dbReference>
<dbReference type="AlphaFoldDB" id="A0A9Q0TM54"/>
<evidence type="ECO:0000313" key="8">
    <source>
        <dbReference type="EMBL" id="KAJ6714160.1"/>
    </source>
</evidence>
<keyword evidence="2" id="KW-0812">Transmembrane</keyword>
<keyword evidence="3" id="KW-0809">Transit peptide</keyword>
<evidence type="ECO:0000256" key="1">
    <source>
        <dbReference type="ARBA" id="ARBA00004370"/>
    </source>
</evidence>
<dbReference type="InterPro" id="IPR013626">
    <property type="entry name" value="PaO"/>
</dbReference>
<dbReference type="Proteomes" id="UP001151529">
    <property type="component" value="Chromosome 1"/>
</dbReference>
<evidence type="ECO:0000256" key="2">
    <source>
        <dbReference type="ARBA" id="ARBA00022692"/>
    </source>
</evidence>
<dbReference type="GO" id="GO:0010277">
    <property type="term" value="F:chlorophyllide a oxygenase activity"/>
    <property type="evidence" value="ECO:0007669"/>
    <property type="project" value="InterPro"/>
</dbReference>
<protein>
    <submittedName>
        <fullName evidence="8">IRON-SULFUR DOMAIN CONTAINING PROTEIN</fullName>
    </submittedName>
</protein>
<dbReference type="SUPFAM" id="SSF55961">
    <property type="entry name" value="Bet v1-like"/>
    <property type="match status" value="1"/>
</dbReference>
<comment type="caution">
    <text evidence="8">The sequence shown here is derived from an EMBL/GenBank/DDBJ whole genome shotgun (WGS) entry which is preliminary data.</text>
</comment>
<evidence type="ECO:0000256" key="4">
    <source>
        <dbReference type="ARBA" id="ARBA00022989"/>
    </source>
</evidence>
<evidence type="ECO:0000256" key="6">
    <source>
        <dbReference type="ARBA" id="ARBA00023136"/>
    </source>
</evidence>
<sequence length="201" mass="23175">MQRREGLIFFCVPVSPGNSRLIWVVPKNFNVWITKVVPRFIHHWAVNKVLDSDLYLLHLEERKIMENESSNWQKACFVPTKSDAFVVGFRKWLHKYAGGQVDWRGNHGGALPPTPPREQLLDRYWSHVVNCSSCNSAYKGLSALEVVLQFASLAFIGIAGAAKHKAKTMVAMAVVCFAYSKWLNQFMYKNFHFHDYDHAFR</sequence>
<organism evidence="8 9">
    <name type="scientific">Salix viminalis</name>
    <name type="common">Common osier</name>
    <name type="synonym">Basket willow</name>
    <dbReference type="NCBI Taxonomy" id="40686"/>
    <lineage>
        <taxon>Eukaryota</taxon>
        <taxon>Viridiplantae</taxon>
        <taxon>Streptophyta</taxon>
        <taxon>Embryophyta</taxon>
        <taxon>Tracheophyta</taxon>
        <taxon>Spermatophyta</taxon>
        <taxon>Magnoliopsida</taxon>
        <taxon>eudicotyledons</taxon>
        <taxon>Gunneridae</taxon>
        <taxon>Pentapetalae</taxon>
        <taxon>rosids</taxon>
        <taxon>fabids</taxon>
        <taxon>Malpighiales</taxon>
        <taxon>Salicaceae</taxon>
        <taxon>Saliceae</taxon>
        <taxon>Salix</taxon>
    </lineage>
</organism>